<dbReference type="RefSeq" id="WP_005543669.1">
    <property type="nucleotide sequence ID" value="NZ_CP012958.1"/>
</dbReference>
<dbReference type="EMBL" id="PCGW01000009">
    <property type="protein sequence ID" value="PHO20595.1"/>
    <property type="molecule type" value="Genomic_DNA"/>
</dbReference>
<dbReference type="Proteomes" id="UP000323012">
    <property type="component" value="Unassembled WGS sequence"/>
</dbReference>
<dbReference type="Pfam" id="PF04224">
    <property type="entry name" value="DUF417"/>
    <property type="match status" value="1"/>
</dbReference>
<dbReference type="OrthoDB" id="1118972at2"/>
<keyword evidence="1" id="KW-1133">Transmembrane helix</keyword>
<reference evidence="4 7" key="3">
    <citation type="submission" date="2019-08" db="EMBL/GenBank/DDBJ databases">
        <title>Whole genome sequencing of Aggregatibacter actinomycetemcomitans cultured from blood stream infections in Denmark reveals a novel phylogenetic lineage expressing serotype a membrane O polysaccharide.</title>
        <authorList>
            <person name="Nedergaard S."/>
            <person name="Kobel C.M."/>
            <person name="Nielsen M.B."/>
            <person name="Moeller R.T."/>
            <person name="Jensen A.B."/>
            <person name="Noerskov-Lauritsen N."/>
        </authorList>
    </citation>
    <scope>NUCLEOTIDE SEQUENCE [LARGE SCALE GENOMIC DNA]</scope>
    <source>
        <strain evidence="4 7">PN_563</strain>
    </source>
</reference>
<dbReference type="EMBL" id="VSED01000009">
    <property type="protein sequence ID" value="TYA39220.1"/>
    <property type="molecule type" value="Genomic_DNA"/>
</dbReference>
<evidence type="ECO:0000313" key="4">
    <source>
        <dbReference type="EMBL" id="TYA39220.1"/>
    </source>
</evidence>
<dbReference type="InterPro" id="IPR007339">
    <property type="entry name" value="RclC-like"/>
</dbReference>
<dbReference type="EMBL" id="CP012959">
    <property type="protein sequence ID" value="AMQ95031.1"/>
    <property type="molecule type" value="Genomic_DNA"/>
</dbReference>
<dbReference type="Proteomes" id="UP000072236">
    <property type="component" value="Chromosome"/>
</dbReference>
<keyword evidence="1" id="KW-0472">Membrane</keyword>
<evidence type="ECO:0000256" key="1">
    <source>
        <dbReference type="SAM" id="Phobius"/>
    </source>
</evidence>
<feature type="transmembrane region" description="Helical" evidence="1">
    <location>
        <begin position="87"/>
        <end position="106"/>
    </location>
</feature>
<dbReference type="OMA" id="TWLNFLY"/>
<dbReference type="GeneID" id="77212246"/>
<dbReference type="KEGG" id="aact:ACT75_11130"/>
<dbReference type="eggNOG" id="COG3059">
    <property type="taxonomic scope" value="Bacteria"/>
</dbReference>
<gene>
    <name evidence="2" type="ORF">ACT75_11130</name>
    <name evidence="3" type="ORF">CQR80_06120</name>
    <name evidence="4" type="ORF">FXB79_04700</name>
</gene>
<organism evidence="4 7">
    <name type="scientific">Aggregatibacter actinomycetemcomitans</name>
    <name type="common">Actinobacillus actinomycetemcomitans</name>
    <name type="synonym">Haemophilus actinomycetemcomitans</name>
    <dbReference type="NCBI Taxonomy" id="714"/>
    <lineage>
        <taxon>Bacteria</taxon>
        <taxon>Pseudomonadati</taxon>
        <taxon>Pseudomonadota</taxon>
        <taxon>Gammaproteobacteria</taxon>
        <taxon>Pasteurellales</taxon>
        <taxon>Pasteurellaceae</taxon>
        <taxon>Aggregatibacter</taxon>
    </lineage>
</organism>
<dbReference type="Proteomes" id="UP000226080">
    <property type="component" value="Unassembled WGS sequence"/>
</dbReference>
<feature type="transmembrane region" description="Helical" evidence="1">
    <location>
        <begin position="52"/>
        <end position="80"/>
    </location>
</feature>
<name>A0A142G301_AGGAC</name>
<evidence type="ECO:0000313" key="5">
    <source>
        <dbReference type="Proteomes" id="UP000072236"/>
    </source>
</evidence>
<evidence type="ECO:0000313" key="3">
    <source>
        <dbReference type="EMBL" id="PHO20595.1"/>
    </source>
</evidence>
<evidence type="ECO:0000313" key="6">
    <source>
        <dbReference type="Proteomes" id="UP000226080"/>
    </source>
</evidence>
<evidence type="ECO:0000313" key="2">
    <source>
        <dbReference type="EMBL" id="AMQ95031.1"/>
    </source>
</evidence>
<dbReference type="AlphaFoldDB" id="A0A142G301"/>
<keyword evidence="6" id="KW-1185">Reference proteome</keyword>
<reference evidence="3 6" key="2">
    <citation type="submission" date="2017-10" db="EMBL/GenBank/DDBJ databases">
        <title>Draft genome sequences of Aggregatibacter actinomycetemcomitans strains 310a and 310b.</title>
        <authorList>
            <person name="May A.C."/>
            <person name="Ohta H."/>
            <person name="Maeda H."/>
            <person name="Kokeguchi S."/>
            <person name="Cugini C."/>
        </authorList>
    </citation>
    <scope>NUCLEOTIDE SEQUENCE [LARGE SCALE GENOMIC DNA]</scope>
    <source>
        <strain evidence="3 6">310b</strain>
    </source>
</reference>
<evidence type="ECO:0000313" key="7">
    <source>
        <dbReference type="Proteomes" id="UP000323012"/>
    </source>
</evidence>
<protein>
    <submittedName>
        <fullName evidence="3">DUF417 domain-containing protein</fullName>
    </submittedName>
    <submittedName>
        <fullName evidence="4">DUF417 family protein</fullName>
    </submittedName>
</protein>
<proteinExistence type="predicted"/>
<accession>A0A142G301</accession>
<reference evidence="2 5" key="1">
    <citation type="submission" date="2015-10" db="EMBL/GenBank/DDBJ databases">
        <title>Tn-seq of a polymicrobial infection.</title>
        <authorList>
            <person name="Stacy A."/>
            <person name="Rumbaugh K.P."/>
            <person name="Whiteley M."/>
        </authorList>
    </citation>
    <scope>NUCLEOTIDE SEQUENCE [LARGE SCALE GENOMIC DNA]</scope>
    <source>
        <strain evidence="2 5">624</strain>
    </source>
</reference>
<feature type="transmembrane region" description="Helical" evidence="1">
    <location>
        <begin position="12"/>
        <end position="32"/>
    </location>
</feature>
<sequence>MKEVLRKFCLSNIDITVLRFSVVFIIALFGNYKWFDFEVEALKPLISPTWLSFLYEFLGFHGTSYLLGFIESVTYIFLVVGIFKPKFGVLGSLFTIALGVVTLSLIPQIGVNGFIIKDIILIGSGLVLLKHDLNKIPFVK</sequence>
<keyword evidence="1" id="KW-0812">Transmembrane</keyword>